<keyword evidence="1" id="KW-0732">Signal</keyword>
<dbReference type="Pfam" id="PF16403">
    <property type="entry name" value="Bact_surface_Ig-like"/>
    <property type="match status" value="2"/>
</dbReference>
<name>U2EFD5_9MOLU</name>
<feature type="domain" description="Pesticidal crystal protein Cry22Aa Ig-like" evidence="2">
    <location>
        <begin position="126"/>
        <end position="190"/>
    </location>
</feature>
<keyword evidence="3" id="KW-0378">Hydrolase</keyword>
<dbReference type="OrthoDB" id="315328at2"/>
<feature type="domain" description="Pesticidal crystal protein Cry22Aa Ig-like" evidence="2">
    <location>
        <begin position="43"/>
        <end position="113"/>
    </location>
</feature>
<comment type="caution">
    <text evidence="3">The sequence shown here is derived from an EMBL/GenBank/DDBJ whole genome shotgun (WGS) entry which is preliminary data.</text>
</comment>
<dbReference type="EC" id="3.2.1.14" evidence="3"/>
<dbReference type="InterPro" id="IPR032179">
    <property type="entry name" value="Cry22Aa_Ig-like"/>
</dbReference>
<dbReference type="STRING" id="1033810.HLPCO_000314"/>
<feature type="chain" id="PRO_5004625764" evidence="1">
    <location>
        <begin position="23"/>
        <end position="844"/>
    </location>
</feature>
<accession>U2EFD5</accession>
<feature type="signal peptide" evidence="1">
    <location>
        <begin position="1"/>
        <end position="22"/>
    </location>
</feature>
<dbReference type="InParanoid" id="U2EFD5"/>
<evidence type="ECO:0000256" key="1">
    <source>
        <dbReference type="SAM" id="SignalP"/>
    </source>
</evidence>
<dbReference type="eggNOG" id="COG3227">
    <property type="taxonomic scope" value="Bacteria"/>
</dbReference>
<reference evidence="3 4" key="2">
    <citation type="journal article" date="2013" name="PLoS ONE">
        <title>INDIGO - INtegrated Data Warehouse of MIcrobial GenOmes with Examples from the Red Sea Extremophiles.</title>
        <authorList>
            <person name="Alam I."/>
            <person name="Antunes A."/>
            <person name="Kamau A.A."/>
            <person name="Ba Alawi W."/>
            <person name="Kalkatawi M."/>
            <person name="Stingl U."/>
            <person name="Bajic V.B."/>
        </authorList>
    </citation>
    <scope>NUCLEOTIDE SEQUENCE [LARGE SCALE GENOMIC DNA]</scope>
    <source>
        <strain evidence="3 4">SSD-17B</strain>
    </source>
</reference>
<dbReference type="GO" id="GO:0008843">
    <property type="term" value="F:endochitinase activity"/>
    <property type="evidence" value="ECO:0007669"/>
    <property type="project" value="UniProtKB-EC"/>
</dbReference>
<proteinExistence type="predicted"/>
<evidence type="ECO:0000313" key="4">
    <source>
        <dbReference type="Proteomes" id="UP000005707"/>
    </source>
</evidence>
<dbReference type="RefSeq" id="WP_008826247.1">
    <property type="nucleotide sequence ID" value="NZ_AFNU02000001.1"/>
</dbReference>
<protein>
    <submittedName>
        <fullName evidence="3">Chitinase protein</fullName>
        <ecNumber evidence="3">3.2.1.14</ecNumber>
    </submittedName>
</protein>
<keyword evidence="3" id="KW-0326">Glycosidase</keyword>
<dbReference type="InterPro" id="IPR013783">
    <property type="entry name" value="Ig-like_fold"/>
</dbReference>
<gene>
    <name evidence="3" type="ORF">HLPCO_000314</name>
</gene>
<sequence>MKQKLIISLLFLAVVLVGCNNTEVDTTDTNTTEASEEITDAIFKGVEDVTITVDSTFDSMNGITAEDYDGTDLTDSVTIEGTVDTATAGDYDLTYKVTGASNNEVTTTRTVIVETSTPVITVVPETIEIYAGDDLDLFIGVTVSGYNSNMQASIKDNGGFDKNTPGTYTITYEATDSTGNSATATRNVIVNEAIVNYVLEVQYEYDSNWGSKTLPISGENIVRADADYDLGDPTQVTLVINESDSDITVTTSDIYGEAAIIDAHGKVIEGRDGANGKLVNKDYPSRTQNAGPLDANAYGVDMVVPAGGFVIVAPNEGGSFDEDGRSFIVKNVIFEYGNVVSIYADDDSEILTNYVDRAPTFNYFKPLEVVEGTTADQVDVLEGLVITDDNGTFDPSDDIDIPLTDAVVRADANYDPNTLADYTWSIAVVDSEGNTRAVTRTVTVIPSTPDAPTIEINGNRVNFNPNDLNTDLLEPTPWNTDGVVIYDSNYTGNLSDVIVKWSVVTVVDGNGTIIETRDAYGNEFNETNTDIDNPGTADGWDAQDMLEGLTVPDGGYVVVFLNGSDARQFGLDNARVYGREVTFYYLYPTIVVNNTIREVDYVNPDVINNDGITAFTSEYTGDLSSLSLAWSILAILDENGDVILSRDWSNQYDANNPNGTPAEGWSGGDMLAGIEIPENGVLLVFPNDGANGPDSPRTFGKDHLLGYGIDAEIFSLNYYSSVTASGETIKAVVNPATPVTGAMIFTSEYGATIDFSLGWGVLVVVGEDGKVDLVRDALNAKQIDELHPDATNALTDITWTSGDYTNGVEIPANGYVLVFNGTDARAYGSGLRTYDLVVDINIVK</sequence>
<organism evidence="3 4">
    <name type="scientific">Haloplasma contractile SSD-17B</name>
    <dbReference type="NCBI Taxonomy" id="1033810"/>
    <lineage>
        <taxon>Bacteria</taxon>
        <taxon>Bacillati</taxon>
        <taxon>Mycoplasmatota</taxon>
        <taxon>Mollicutes</taxon>
        <taxon>Haloplasmatales</taxon>
        <taxon>Haloplasmataceae</taxon>
        <taxon>Haloplasma</taxon>
    </lineage>
</organism>
<evidence type="ECO:0000259" key="2">
    <source>
        <dbReference type="Pfam" id="PF16403"/>
    </source>
</evidence>
<keyword evidence="4" id="KW-1185">Reference proteome</keyword>
<dbReference type="Proteomes" id="UP000005707">
    <property type="component" value="Unassembled WGS sequence"/>
</dbReference>
<dbReference type="AlphaFoldDB" id="U2EFD5"/>
<dbReference type="Gene3D" id="2.60.40.10">
    <property type="entry name" value="Immunoglobulins"/>
    <property type="match status" value="2"/>
</dbReference>
<evidence type="ECO:0000313" key="3">
    <source>
        <dbReference type="EMBL" id="ERJ13648.1"/>
    </source>
</evidence>
<dbReference type="PROSITE" id="PS51257">
    <property type="entry name" value="PROKAR_LIPOPROTEIN"/>
    <property type="match status" value="1"/>
</dbReference>
<reference evidence="3 4" key="1">
    <citation type="journal article" date="2011" name="J. Bacteriol.">
        <title>Genome sequence of Haloplasma contractile, an unusual contractile bacterium from a deep-sea anoxic brine lake.</title>
        <authorList>
            <person name="Antunes A."/>
            <person name="Alam I."/>
            <person name="El Dorry H."/>
            <person name="Siam R."/>
            <person name="Robertson A."/>
            <person name="Bajic V.B."/>
            <person name="Stingl U."/>
        </authorList>
    </citation>
    <scope>NUCLEOTIDE SEQUENCE [LARGE SCALE GENOMIC DNA]</scope>
    <source>
        <strain evidence="3 4">SSD-17B</strain>
    </source>
</reference>
<dbReference type="EMBL" id="AFNU02000001">
    <property type="protein sequence ID" value="ERJ13648.1"/>
    <property type="molecule type" value="Genomic_DNA"/>
</dbReference>